<gene>
    <name evidence="1" type="ORF">DF185_15980</name>
</gene>
<dbReference type="InterPro" id="IPR011006">
    <property type="entry name" value="CheY-like_superfamily"/>
</dbReference>
<sequence length="141" mass="16037">MGVLILEGDSFKILPSSGKTMNILFIKENRSLIGELKEYIHSLDAQAYFADDPLETEVILNHTSIDLVIIPLKALSNLEMLKYINDNFKKTKVVITVDREEQSSKIGNRKTLYTNYDLLQKQLRLFDLKKAIGSGLDYSPN</sequence>
<dbReference type="AlphaFoldDB" id="A0A2V3ZU38"/>
<dbReference type="EMBL" id="QFLI01000007">
    <property type="protein sequence ID" value="PXX98873.1"/>
    <property type="molecule type" value="Genomic_DNA"/>
</dbReference>
<protein>
    <submittedName>
        <fullName evidence="1">Uncharacterized protein</fullName>
    </submittedName>
</protein>
<comment type="caution">
    <text evidence="1">The sequence shown here is derived from an EMBL/GenBank/DDBJ whole genome shotgun (WGS) entry which is preliminary data.</text>
</comment>
<organism evidence="1 2">
    <name type="scientific">Marinifilum breve</name>
    <dbReference type="NCBI Taxonomy" id="2184082"/>
    <lineage>
        <taxon>Bacteria</taxon>
        <taxon>Pseudomonadati</taxon>
        <taxon>Bacteroidota</taxon>
        <taxon>Bacteroidia</taxon>
        <taxon>Marinilabiliales</taxon>
        <taxon>Marinifilaceae</taxon>
    </lineage>
</organism>
<dbReference type="Gene3D" id="3.40.50.2300">
    <property type="match status" value="1"/>
</dbReference>
<accession>A0A2V3ZU38</accession>
<dbReference type="Proteomes" id="UP000248079">
    <property type="component" value="Unassembled WGS sequence"/>
</dbReference>
<evidence type="ECO:0000313" key="1">
    <source>
        <dbReference type="EMBL" id="PXX98873.1"/>
    </source>
</evidence>
<keyword evidence="2" id="KW-1185">Reference proteome</keyword>
<evidence type="ECO:0000313" key="2">
    <source>
        <dbReference type="Proteomes" id="UP000248079"/>
    </source>
</evidence>
<reference evidence="1 2" key="1">
    <citation type="submission" date="2018-05" db="EMBL/GenBank/DDBJ databases">
        <title>Marinifilum breve JC075T sp. nov., a marine bacterium isolated from Yongle Blue Hole in the South China Sea.</title>
        <authorList>
            <person name="Fu T."/>
        </authorList>
    </citation>
    <scope>NUCLEOTIDE SEQUENCE [LARGE SCALE GENOMIC DNA]</scope>
    <source>
        <strain evidence="1 2">JC075</strain>
    </source>
</reference>
<proteinExistence type="predicted"/>
<dbReference type="OrthoDB" id="1119974at2"/>
<name>A0A2V3ZU38_9BACT</name>
<dbReference type="SUPFAM" id="SSF52172">
    <property type="entry name" value="CheY-like"/>
    <property type="match status" value="1"/>
</dbReference>
<dbReference type="RefSeq" id="WP_110361764.1">
    <property type="nucleotide sequence ID" value="NZ_QFLI01000007.1"/>
</dbReference>